<dbReference type="RefSeq" id="WP_141976453.1">
    <property type="nucleotide sequence ID" value="NZ_VFPP01000001.1"/>
</dbReference>
<name>A0A543J8W1_9PSEU</name>
<dbReference type="AlphaFoldDB" id="A0A543J8W1"/>
<reference evidence="1 2" key="1">
    <citation type="submission" date="2019-06" db="EMBL/GenBank/DDBJ databases">
        <title>Sequencing the genomes of 1000 actinobacteria strains.</title>
        <authorList>
            <person name="Klenk H.-P."/>
        </authorList>
    </citation>
    <scope>NUCLEOTIDE SEQUENCE [LARGE SCALE GENOMIC DNA]</scope>
    <source>
        <strain evidence="1 2">DSM 45456</strain>
    </source>
</reference>
<evidence type="ECO:0000313" key="1">
    <source>
        <dbReference type="EMBL" id="TQM79262.1"/>
    </source>
</evidence>
<sequence>MTPLTQIVNTALTDAVNRYGTAVSPVLDGRGLHWEIDLRGVLRGVVPASCPTPEVLERLVHWAAVLDLALAASDRDARGVYTYRGTAGNRPVEVRGTVNP</sequence>
<proteinExistence type="predicted"/>
<dbReference type="Proteomes" id="UP000316628">
    <property type="component" value="Unassembled WGS sequence"/>
</dbReference>
<comment type="caution">
    <text evidence="1">The sequence shown here is derived from an EMBL/GenBank/DDBJ whole genome shotgun (WGS) entry which is preliminary data.</text>
</comment>
<organism evidence="1 2">
    <name type="scientific">Saccharothrix saharensis</name>
    <dbReference type="NCBI Taxonomy" id="571190"/>
    <lineage>
        <taxon>Bacteria</taxon>
        <taxon>Bacillati</taxon>
        <taxon>Actinomycetota</taxon>
        <taxon>Actinomycetes</taxon>
        <taxon>Pseudonocardiales</taxon>
        <taxon>Pseudonocardiaceae</taxon>
        <taxon>Saccharothrix</taxon>
    </lineage>
</organism>
<protein>
    <submittedName>
        <fullName evidence="1">Uncharacterized protein</fullName>
    </submittedName>
</protein>
<evidence type="ECO:0000313" key="2">
    <source>
        <dbReference type="Proteomes" id="UP000316628"/>
    </source>
</evidence>
<gene>
    <name evidence="1" type="ORF">FHX81_1565</name>
</gene>
<accession>A0A543J8W1</accession>
<dbReference type="EMBL" id="VFPP01000001">
    <property type="protein sequence ID" value="TQM79262.1"/>
    <property type="molecule type" value="Genomic_DNA"/>
</dbReference>
<keyword evidence="2" id="KW-1185">Reference proteome</keyword>